<dbReference type="PROSITE" id="PS00039">
    <property type="entry name" value="DEAD_ATP_HELICASE"/>
    <property type="match status" value="1"/>
</dbReference>
<feature type="domain" description="Helicase C-terminal" evidence="9">
    <location>
        <begin position="384"/>
        <end position="541"/>
    </location>
</feature>
<dbReference type="Pfam" id="PF00271">
    <property type="entry name" value="Helicase_C"/>
    <property type="match status" value="1"/>
</dbReference>
<evidence type="ECO:0000256" key="5">
    <source>
        <dbReference type="ARBA" id="ARBA00022840"/>
    </source>
</evidence>
<dbReference type="InterPro" id="IPR014001">
    <property type="entry name" value="Helicase_ATP-bd"/>
</dbReference>
<dbReference type="GO" id="GO:0005524">
    <property type="term" value="F:ATP binding"/>
    <property type="evidence" value="ECO:0007669"/>
    <property type="project" value="UniProtKB-KW"/>
</dbReference>
<dbReference type="InterPro" id="IPR036706">
    <property type="entry name" value="VOMI_sf"/>
</dbReference>
<dbReference type="Proteomes" id="UP000683360">
    <property type="component" value="Unassembled WGS sequence"/>
</dbReference>
<keyword evidence="2" id="KW-0547">Nucleotide-binding</keyword>
<feature type="region of interest" description="Disordered" evidence="6">
    <location>
        <begin position="573"/>
        <end position="619"/>
    </location>
</feature>
<feature type="region of interest" description="Disordered" evidence="6">
    <location>
        <begin position="766"/>
        <end position="796"/>
    </location>
</feature>
<reference evidence="10" key="1">
    <citation type="submission" date="2021-03" db="EMBL/GenBank/DDBJ databases">
        <authorList>
            <person name="Bekaert M."/>
        </authorList>
    </citation>
    <scope>NUCLEOTIDE SEQUENCE</scope>
</reference>
<feature type="compositionally biased region" description="Acidic residues" evidence="6">
    <location>
        <begin position="1028"/>
        <end position="1045"/>
    </location>
</feature>
<dbReference type="InterPro" id="IPR000629">
    <property type="entry name" value="RNA-helicase_DEAD-box_CS"/>
</dbReference>
<evidence type="ECO:0000259" key="9">
    <source>
        <dbReference type="PROSITE" id="PS51194"/>
    </source>
</evidence>
<evidence type="ECO:0000259" key="8">
    <source>
        <dbReference type="PROSITE" id="PS51192"/>
    </source>
</evidence>
<evidence type="ECO:0000313" key="10">
    <source>
        <dbReference type="EMBL" id="CAG2201465.1"/>
    </source>
</evidence>
<feature type="compositionally biased region" description="Acidic residues" evidence="6">
    <location>
        <begin position="1074"/>
        <end position="1088"/>
    </location>
</feature>
<dbReference type="Gene3D" id="2.100.10.20">
    <property type="entry name" value="Vitelline membrane outer layer protein I (VOMI)"/>
    <property type="match status" value="1"/>
</dbReference>
<dbReference type="OrthoDB" id="434041at2759"/>
<feature type="domain" description="Helicase ATP-binding" evidence="8">
    <location>
        <begin position="201"/>
        <end position="349"/>
    </location>
</feature>
<keyword evidence="5" id="KW-0067">ATP-binding</keyword>
<dbReference type="GO" id="GO:0003724">
    <property type="term" value="F:RNA helicase activity"/>
    <property type="evidence" value="ECO:0007669"/>
    <property type="project" value="UniProtKB-EC"/>
</dbReference>
<keyword evidence="3 10" id="KW-0378">Hydrolase</keyword>
<dbReference type="Gene3D" id="3.40.50.300">
    <property type="entry name" value="P-loop containing nucleotide triphosphate hydrolases"/>
    <property type="match status" value="3"/>
</dbReference>
<dbReference type="EC" id="3.6.4.13" evidence="1"/>
<name>A0A8S3R8Q6_MYTED</name>
<dbReference type="CDD" id="cd18787">
    <property type="entry name" value="SF2_C_DEAD"/>
    <property type="match status" value="1"/>
</dbReference>
<dbReference type="SMART" id="SM00487">
    <property type="entry name" value="DEXDc"/>
    <property type="match status" value="1"/>
</dbReference>
<dbReference type="AlphaFoldDB" id="A0A8S3R8Q6"/>
<dbReference type="InterPro" id="IPR027417">
    <property type="entry name" value="P-loop_NTPase"/>
</dbReference>
<dbReference type="SUPFAM" id="SSF52540">
    <property type="entry name" value="P-loop containing nucleoside triphosphate hydrolases"/>
    <property type="match status" value="1"/>
</dbReference>
<dbReference type="EMBL" id="CAJPWZ010000848">
    <property type="protein sequence ID" value="CAG2201465.1"/>
    <property type="molecule type" value="Genomic_DNA"/>
</dbReference>
<feature type="compositionally biased region" description="Basic and acidic residues" evidence="6">
    <location>
        <begin position="584"/>
        <end position="608"/>
    </location>
</feature>
<proteinExistence type="predicted"/>
<dbReference type="InterPro" id="IPR011545">
    <property type="entry name" value="DEAD/DEAH_box_helicase_dom"/>
</dbReference>
<dbReference type="PANTHER" id="PTHR47958">
    <property type="entry name" value="ATP-DEPENDENT RNA HELICASE DBP3"/>
    <property type="match status" value="1"/>
</dbReference>
<dbReference type="SUPFAM" id="SSF51092">
    <property type="entry name" value="Vitelline membrane outer protein-I (VMO-I)"/>
    <property type="match status" value="1"/>
</dbReference>
<evidence type="ECO:0000256" key="3">
    <source>
        <dbReference type="ARBA" id="ARBA00022801"/>
    </source>
</evidence>
<dbReference type="InterPro" id="IPR005515">
    <property type="entry name" value="VOMI"/>
</dbReference>
<keyword evidence="7" id="KW-0732">Signal</keyword>
<feature type="compositionally biased region" description="Basic and acidic residues" evidence="6">
    <location>
        <begin position="1018"/>
        <end position="1027"/>
    </location>
</feature>
<dbReference type="InterPro" id="IPR001650">
    <property type="entry name" value="Helicase_C-like"/>
</dbReference>
<keyword evidence="4" id="KW-0347">Helicase</keyword>
<feature type="compositionally biased region" description="Basic and acidic residues" evidence="6">
    <location>
        <begin position="939"/>
        <end position="985"/>
    </location>
</feature>
<accession>A0A8S3R8Q6</accession>
<feature type="signal peptide" evidence="7">
    <location>
        <begin position="1"/>
        <end position="22"/>
    </location>
</feature>
<gene>
    <name evidence="10" type="ORF">MEDL_16090</name>
</gene>
<dbReference type="PROSITE" id="PS51194">
    <property type="entry name" value="HELICASE_CTER"/>
    <property type="match status" value="1"/>
</dbReference>
<feature type="compositionally biased region" description="Basic and acidic residues" evidence="6">
    <location>
        <begin position="766"/>
        <end position="787"/>
    </location>
</feature>
<dbReference type="SMART" id="SM00490">
    <property type="entry name" value="HELICc"/>
    <property type="match status" value="1"/>
</dbReference>
<feature type="compositionally biased region" description="Basic and acidic residues" evidence="6">
    <location>
        <begin position="688"/>
        <end position="700"/>
    </location>
</feature>
<feature type="compositionally biased region" description="Basic and acidic residues" evidence="6">
    <location>
        <begin position="995"/>
        <end position="1008"/>
    </location>
</feature>
<feature type="chain" id="PRO_5035913436" description="RNA helicase" evidence="7">
    <location>
        <begin position="23"/>
        <end position="1226"/>
    </location>
</feature>
<sequence>MKIYTIVLILKLILQNASLTVGKYQKREENFIIESNKKIRLVNLTSVGRMSETQCANVCLQNSDNCCEITYASSTRECKLGQSGCCHTIFDDMSGSNLLHTRRKYGGYTKILFVSNGGVLGEWADEEYCTKGHYAIGYKMKIEGPHETDNTELNAIEIICGSRGSDRCGDKASSGQQHWGDWTGEALCPANTFLTSFSLQVQKNVSRLDLIVQAKSGTGKTCVFSVIALEGLQLDTSALQVLILAPTREIAIQIWDVVKSIGQALPQLRCHTFIGRMKQLIEQGCNEHKNIRMFILDEADKLLEDSFQEQINWIYSTLPDNKQMLALSATYPEYLAEHLTAYMRNPTFLRLNVTDPALLGIRQYYKSVKFHPLPNKLFESKVEIVTALLSSIDFQQCLVFSNLQTMAQNMADALNSKGWPTACIAGCLDQKDRNLAMAKLKTFKCRVLISTDLTSRGIDADKVNLVINLDIPKDHETYLHRIGRAGRFAKGLSKNNRTFGGCVSIVSEGQEMVNLQSVERKCNTNISLLPDPIPVDLVKAQGTINLDDMVSTEKILTVKDNCYVTFPVKNKEEYKQSEQTNSVDRTDVQSEQASDDKHKNSKNDKLEENDQESIKINARNSSASFTKLKEDKSDKNIVSSRKEKDILLNGVSDQSDKAHIGDICSAENSSKSVISSIADEKILTKEGSREEKNIKEETKQTKNNKKKHTSASFWTQLIEERNDDEDFVREFHASQVEDDIFDISTPDIDEIELIEKKLEKVKVNDEKAEPMKRKTAKRRNENEEKKGAVTQSSEVVKSTNENVADVQSFTDLEIKIPSLKEVIGLKKLQNPHTYQTAVDSCKAHKSTANSLSEKVAKISISEDTNQCRINNICRALNYDEGLLQKVNKILTMSHLKFDQKSVQTCEKIKNSADIPPVQSSEIHSVGNCVEQKASELKDFKLKGNNQRPKDVKVGIHSDIKEKDEKEADTSNKRTKQKETLERVSKDYNSGNLKKSTKEDKSNNKEVGEKPYNCYRSEPWQEVKRDLSESECPESSESSDDSEEEESQNHKHPHDFGQTGSRNAKQSHYKKSSYDFEDDCASSTEDDSSGSENDLNQNPWASFMKSYSTNFPSHFPKTSGYHQNPYASMYNYPFMNMQQMPYMNMQQYPFMNMQQNPFMNMQQNPFMNLHQNPYMSAYNPYLYHNPYFQMTQSQTHHNYQKMLKNLQLQQKYVKMMLKKHKKIMSKN</sequence>
<evidence type="ECO:0000313" key="11">
    <source>
        <dbReference type="Proteomes" id="UP000683360"/>
    </source>
</evidence>
<feature type="region of interest" description="Disordered" evidence="6">
    <location>
        <begin position="688"/>
        <end position="707"/>
    </location>
</feature>
<evidence type="ECO:0000256" key="2">
    <source>
        <dbReference type="ARBA" id="ARBA00022741"/>
    </source>
</evidence>
<dbReference type="PROSITE" id="PS51192">
    <property type="entry name" value="HELICASE_ATP_BIND_1"/>
    <property type="match status" value="1"/>
</dbReference>
<organism evidence="10 11">
    <name type="scientific">Mytilus edulis</name>
    <name type="common">Blue mussel</name>
    <dbReference type="NCBI Taxonomy" id="6550"/>
    <lineage>
        <taxon>Eukaryota</taxon>
        <taxon>Metazoa</taxon>
        <taxon>Spiralia</taxon>
        <taxon>Lophotrochozoa</taxon>
        <taxon>Mollusca</taxon>
        <taxon>Bivalvia</taxon>
        <taxon>Autobranchia</taxon>
        <taxon>Pteriomorphia</taxon>
        <taxon>Mytilida</taxon>
        <taxon>Mytiloidea</taxon>
        <taxon>Mytilidae</taxon>
        <taxon>Mytilinae</taxon>
        <taxon>Mytilus</taxon>
    </lineage>
</organism>
<dbReference type="Pfam" id="PF00270">
    <property type="entry name" value="DEAD"/>
    <property type="match status" value="1"/>
</dbReference>
<keyword evidence="11" id="KW-1185">Reference proteome</keyword>
<dbReference type="Pfam" id="PF03762">
    <property type="entry name" value="VOMI"/>
    <property type="match status" value="1"/>
</dbReference>
<dbReference type="GO" id="GO:0003676">
    <property type="term" value="F:nucleic acid binding"/>
    <property type="evidence" value="ECO:0007669"/>
    <property type="project" value="InterPro"/>
</dbReference>
<evidence type="ECO:0000256" key="7">
    <source>
        <dbReference type="SAM" id="SignalP"/>
    </source>
</evidence>
<evidence type="ECO:0000256" key="4">
    <source>
        <dbReference type="ARBA" id="ARBA00022806"/>
    </source>
</evidence>
<protein>
    <recommendedName>
        <fullName evidence="1">RNA helicase</fullName>
        <ecNumber evidence="1">3.6.4.13</ecNumber>
    </recommendedName>
</protein>
<evidence type="ECO:0000256" key="6">
    <source>
        <dbReference type="SAM" id="MobiDB-lite"/>
    </source>
</evidence>
<comment type="caution">
    <text evidence="10">The sequence shown here is derived from an EMBL/GenBank/DDBJ whole genome shotgun (WGS) entry which is preliminary data.</text>
</comment>
<dbReference type="GO" id="GO:0016787">
    <property type="term" value="F:hydrolase activity"/>
    <property type="evidence" value="ECO:0007669"/>
    <property type="project" value="UniProtKB-KW"/>
</dbReference>
<evidence type="ECO:0000256" key="1">
    <source>
        <dbReference type="ARBA" id="ARBA00012552"/>
    </source>
</evidence>
<feature type="region of interest" description="Disordered" evidence="6">
    <location>
        <begin position="939"/>
        <end position="1096"/>
    </location>
</feature>